<gene>
    <name evidence="2" type="ORF">ACFPYI_04165</name>
</gene>
<dbReference type="AlphaFoldDB" id="A0ABD5RIX3"/>
<evidence type="ECO:0000256" key="1">
    <source>
        <dbReference type="SAM" id="MobiDB-lite"/>
    </source>
</evidence>
<dbReference type="RefSeq" id="WP_247419841.1">
    <property type="nucleotide sequence ID" value="NZ_JALLGW010000002.1"/>
</dbReference>
<evidence type="ECO:0000313" key="3">
    <source>
        <dbReference type="Proteomes" id="UP001596099"/>
    </source>
</evidence>
<dbReference type="EMBL" id="JBHSQH010000001">
    <property type="protein sequence ID" value="MFC5970518.1"/>
    <property type="molecule type" value="Genomic_DNA"/>
</dbReference>
<evidence type="ECO:0000313" key="2">
    <source>
        <dbReference type="EMBL" id="MFC5970518.1"/>
    </source>
</evidence>
<dbReference type="Proteomes" id="UP001596099">
    <property type="component" value="Unassembled WGS sequence"/>
</dbReference>
<feature type="region of interest" description="Disordered" evidence="1">
    <location>
        <begin position="50"/>
        <end position="88"/>
    </location>
</feature>
<proteinExistence type="predicted"/>
<comment type="caution">
    <text evidence="2">The sequence shown here is derived from an EMBL/GenBank/DDBJ whole genome shotgun (WGS) entry which is preliminary data.</text>
</comment>
<name>A0ABD5RIX3_9EURY</name>
<reference evidence="2 3" key="1">
    <citation type="journal article" date="2019" name="Int. J. Syst. Evol. Microbiol.">
        <title>The Global Catalogue of Microorganisms (GCM) 10K type strain sequencing project: providing services to taxonomists for standard genome sequencing and annotation.</title>
        <authorList>
            <consortium name="The Broad Institute Genomics Platform"/>
            <consortium name="The Broad Institute Genome Sequencing Center for Infectious Disease"/>
            <person name="Wu L."/>
            <person name="Ma J."/>
        </authorList>
    </citation>
    <scope>NUCLEOTIDE SEQUENCE [LARGE SCALE GENOMIC DNA]</scope>
    <source>
        <strain evidence="2 3">CGMCC 1.12543</strain>
    </source>
</reference>
<protein>
    <submittedName>
        <fullName evidence="2">Uncharacterized protein</fullName>
    </submittedName>
</protein>
<organism evidence="2 3">
    <name type="scientific">Halomarina salina</name>
    <dbReference type="NCBI Taxonomy" id="1872699"/>
    <lineage>
        <taxon>Archaea</taxon>
        <taxon>Methanobacteriati</taxon>
        <taxon>Methanobacteriota</taxon>
        <taxon>Stenosarchaea group</taxon>
        <taxon>Halobacteria</taxon>
        <taxon>Halobacteriales</taxon>
        <taxon>Natronomonadaceae</taxon>
        <taxon>Halomarina</taxon>
    </lineage>
</organism>
<keyword evidence="3" id="KW-1185">Reference proteome</keyword>
<feature type="compositionally biased region" description="Basic and acidic residues" evidence="1">
    <location>
        <begin position="75"/>
        <end position="88"/>
    </location>
</feature>
<accession>A0ABD5RIX3</accession>
<sequence length="88" mass="10188">MNSPFLVGCHDCDFHRRVEDLNTALDWFERHKTHQNEDHTVEVWSKQYLEEMDGDAPDIATSDVDENAPSPQPTARKDDETDRAETDD</sequence>